<dbReference type="EMBL" id="JAJJMB010008870">
    <property type="protein sequence ID" value="KAI3919818.1"/>
    <property type="molecule type" value="Genomic_DNA"/>
</dbReference>
<sequence>MAIPFSQFRPITSTTGPFSSFLLLIKLFLLISVCASLFIVNCHGFSIKEASIQDIQLTFKNNILTSRQLVQHFIQEIQTLNPILNAVIEVNPDVLSQADKADIERKMPRPSSLKPLGELHGIPILLKDNIATKDKLNTTAGSFALLNSVVPRDAGVMRKLRKAGALIMGKASLSEWSHFRGTTVPSAWCGRSKQGVNPYVILSKIPFSRGPCGSSSGSAISVAANLVTVPMCKTVSDAVYVLNSIVGFDPNDAVATSSAAKFIPKDGYSHYLKKDGLRGKRLGIVRIFFDGPLLQLFEGHIETLRQAGAVIVDNLEIDNIQTIYDPSSGEMPAMLSEFKQSLNVYLKDLVTSPVRSLADVIAFNKNNPSLEITDVYDQNTMIDAEKTRGNEAERQGALLNMQKLDNEGFKSMMIKNNLDAVVTPGNSFSTVLAIGGHPGIIVPAGYEDDGMPVGICFGGLRGSEPKLIEIAYGFEQITLIRKPPPSTTFISDV</sequence>
<dbReference type="Pfam" id="PF01425">
    <property type="entry name" value="Amidase"/>
    <property type="match status" value="1"/>
</dbReference>
<reference evidence="3" key="1">
    <citation type="submission" date="2022-04" db="EMBL/GenBank/DDBJ databases">
        <title>A functionally conserved STORR gene fusion in Papaver species that diverged 16.8 million years ago.</title>
        <authorList>
            <person name="Catania T."/>
        </authorList>
    </citation>
    <scope>NUCLEOTIDE SEQUENCE</scope>
    <source>
        <strain evidence="3">S-188037</strain>
    </source>
</reference>
<evidence type="ECO:0000256" key="1">
    <source>
        <dbReference type="SAM" id="Phobius"/>
    </source>
</evidence>
<gene>
    <name evidence="3" type="ORF">MKW98_001074</name>
</gene>
<keyword evidence="1" id="KW-0812">Transmembrane</keyword>
<dbReference type="Gene3D" id="3.90.1300.10">
    <property type="entry name" value="Amidase signature (AS) domain"/>
    <property type="match status" value="2"/>
</dbReference>
<keyword evidence="1" id="KW-1133">Transmembrane helix</keyword>
<dbReference type="InterPro" id="IPR036928">
    <property type="entry name" value="AS_sf"/>
</dbReference>
<protein>
    <recommendedName>
        <fullName evidence="2">Amidase domain-containing protein</fullName>
    </recommendedName>
</protein>
<evidence type="ECO:0000313" key="3">
    <source>
        <dbReference type="EMBL" id="KAI3919818.1"/>
    </source>
</evidence>
<keyword evidence="1" id="KW-0472">Membrane</keyword>
<proteinExistence type="predicted"/>
<dbReference type="PANTHER" id="PTHR42678:SF34">
    <property type="entry name" value="OS04G0183300 PROTEIN"/>
    <property type="match status" value="1"/>
</dbReference>
<feature type="domain" description="Amidase" evidence="2">
    <location>
        <begin position="69"/>
        <end position="228"/>
    </location>
</feature>
<dbReference type="InterPro" id="IPR023631">
    <property type="entry name" value="Amidase_dom"/>
</dbReference>
<name>A0AAD4SSH7_9MAGN</name>
<comment type="caution">
    <text evidence="3">The sequence shown here is derived from an EMBL/GenBank/DDBJ whole genome shotgun (WGS) entry which is preliminary data.</text>
</comment>
<keyword evidence="4" id="KW-1185">Reference proteome</keyword>
<feature type="transmembrane region" description="Helical" evidence="1">
    <location>
        <begin position="21"/>
        <end position="40"/>
    </location>
</feature>
<dbReference type="PANTHER" id="PTHR42678">
    <property type="entry name" value="AMIDASE"/>
    <property type="match status" value="1"/>
</dbReference>
<organism evidence="3 4">
    <name type="scientific">Papaver atlanticum</name>
    <dbReference type="NCBI Taxonomy" id="357466"/>
    <lineage>
        <taxon>Eukaryota</taxon>
        <taxon>Viridiplantae</taxon>
        <taxon>Streptophyta</taxon>
        <taxon>Embryophyta</taxon>
        <taxon>Tracheophyta</taxon>
        <taxon>Spermatophyta</taxon>
        <taxon>Magnoliopsida</taxon>
        <taxon>Ranunculales</taxon>
        <taxon>Papaveraceae</taxon>
        <taxon>Papaveroideae</taxon>
        <taxon>Papaver</taxon>
    </lineage>
</organism>
<dbReference type="Proteomes" id="UP001202328">
    <property type="component" value="Unassembled WGS sequence"/>
</dbReference>
<evidence type="ECO:0000259" key="2">
    <source>
        <dbReference type="Pfam" id="PF01425"/>
    </source>
</evidence>
<evidence type="ECO:0000313" key="4">
    <source>
        <dbReference type="Proteomes" id="UP001202328"/>
    </source>
</evidence>
<accession>A0AAD4SSH7</accession>
<dbReference type="SUPFAM" id="SSF75304">
    <property type="entry name" value="Amidase signature (AS) enzymes"/>
    <property type="match status" value="1"/>
</dbReference>
<dbReference type="AlphaFoldDB" id="A0AAD4SSH7"/>